<feature type="region of interest" description="Disordered" evidence="1">
    <location>
        <begin position="319"/>
        <end position="378"/>
    </location>
</feature>
<organism evidence="2 3">
    <name type="scientific">Agaricus bisporus var. burnettii (strain JB137-S8 / ATCC MYA-4627 / FGSC 10392)</name>
    <name type="common">White button mushroom</name>
    <dbReference type="NCBI Taxonomy" id="597362"/>
    <lineage>
        <taxon>Eukaryota</taxon>
        <taxon>Fungi</taxon>
        <taxon>Dikarya</taxon>
        <taxon>Basidiomycota</taxon>
        <taxon>Agaricomycotina</taxon>
        <taxon>Agaricomycetes</taxon>
        <taxon>Agaricomycetidae</taxon>
        <taxon>Agaricales</taxon>
        <taxon>Agaricineae</taxon>
        <taxon>Agaricaceae</taxon>
        <taxon>Agaricus</taxon>
    </lineage>
</organism>
<name>K5X906_AGABU</name>
<dbReference type="EMBL" id="JH971385">
    <property type="protein sequence ID" value="EKM84421.1"/>
    <property type="molecule type" value="Genomic_DNA"/>
</dbReference>
<protein>
    <submittedName>
        <fullName evidence="2">Uncharacterized protein</fullName>
    </submittedName>
</protein>
<keyword evidence="3" id="KW-1185">Reference proteome</keyword>
<dbReference type="KEGG" id="abp:AGABI1DRAFT124727"/>
<dbReference type="PRINTS" id="PR01217">
    <property type="entry name" value="PRICHEXTENSN"/>
</dbReference>
<dbReference type="OMA" id="MEYHATP"/>
<feature type="compositionally biased region" description="Low complexity" evidence="1">
    <location>
        <begin position="354"/>
        <end position="363"/>
    </location>
</feature>
<dbReference type="AlphaFoldDB" id="K5X906"/>
<evidence type="ECO:0000313" key="3">
    <source>
        <dbReference type="Proteomes" id="UP000008493"/>
    </source>
</evidence>
<reference evidence="3" key="1">
    <citation type="journal article" date="2012" name="Proc. Natl. Acad. Sci. U.S.A.">
        <title>Genome sequence of the button mushroom Agaricus bisporus reveals mechanisms governing adaptation to a humic-rich ecological niche.</title>
        <authorList>
            <person name="Morin E."/>
            <person name="Kohler A."/>
            <person name="Baker A.R."/>
            <person name="Foulongne-Oriol M."/>
            <person name="Lombard V."/>
            <person name="Nagy L.G."/>
            <person name="Ohm R.A."/>
            <person name="Patyshakuliyeva A."/>
            <person name="Brun A."/>
            <person name="Aerts A.L."/>
            <person name="Bailey A.M."/>
            <person name="Billette C."/>
            <person name="Coutinho P.M."/>
            <person name="Deakin G."/>
            <person name="Doddapaneni H."/>
            <person name="Floudas D."/>
            <person name="Grimwood J."/>
            <person name="Hilden K."/>
            <person name="Kuees U."/>
            <person name="LaButti K.M."/>
            <person name="Lapidus A."/>
            <person name="Lindquist E.A."/>
            <person name="Lucas S.M."/>
            <person name="Murat C."/>
            <person name="Riley R.W."/>
            <person name="Salamov A.A."/>
            <person name="Schmutz J."/>
            <person name="Subramanian V."/>
            <person name="Woesten H.A.B."/>
            <person name="Xu J."/>
            <person name="Eastwood D.C."/>
            <person name="Foster G.D."/>
            <person name="Sonnenberg A.S."/>
            <person name="Cullen D."/>
            <person name="de Vries R.P."/>
            <person name="Lundell T."/>
            <person name="Hibbett D.S."/>
            <person name="Henrissat B."/>
            <person name="Burton K.S."/>
            <person name="Kerrigan R.W."/>
            <person name="Challen M.P."/>
            <person name="Grigoriev I.V."/>
            <person name="Martin F."/>
        </authorList>
    </citation>
    <scope>NUCLEOTIDE SEQUENCE [LARGE SCALE GENOMIC DNA]</scope>
    <source>
        <strain evidence="3">JB137-S8 / ATCC MYA-4627 / FGSC 10392</strain>
    </source>
</reference>
<gene>
    <name evidence="2" type="ORF">AGABI1DRAFT_124727</name>
</gene>
<feature type="region of interest" description="Disordered" evidence="1">
    <location>
        <begin position="579"/>
        <end position="602"/>
    </location>
</feature>
<accession>K5X906</accession>
<feature type="region of interest" description="Disordered" evidence="1">
    <location>
        <begin position="94"/>
        <end position="124"/>
    </location>
</feature>
<dbReference type="RefSeq" id="XP_007326002.1">
    <property type="nucleotide sequence ID" value="XM_007325940.1"/>
</dbReference>
<feature type="compositionally biased region" description="Polar residues" evidence="1">
    <location>
        <begin position="579"/>
        <end position="597"/>
    </location>
</feature>
<dbReference type="Proteomes" id="UP000008493">
    <property type="component" value="Unassembled WGS sequence"/>
</dbReference>
<dbReference type="InParanoid" id="K5X906"/>
<feature type="compositionally biased region" description="Polar residues" evidence="1">
    <location>
        <begin position="326"/>
        <end position="347"/>
    </location>
</feature>
<sequence length="625" mass="67206">MPLFPHAQGFQINGGDFSEVNGNQNHYYRNTNPLHVHGDNNSTTFVDGPYHNGPDNSISNEDEAGGDMHIIGQGEDCQVNMGSMDDMFPSLVAPSRSSTRQHNTRTPVARSNASNHQRSNNGISNCAGGNLSIVGQGRGSRVQFGNNAHLAQQPLRTRNVMCPPIQEYGVEGGYSSQNLHPSQSQYAANFQHQMRSQHPKGWCYPPMEYFPESPQQGTFSPSVPSSPPPEYGWANSPPQMMGYPSNNYNYGHHQNVPYSPPARYPPPTGPPAASHQYTWNTPLPGVLPSPQIRYPPPTSPPPSQAMSYMTESDQYMEYHATPHPGLSSSSPVPQLPTTMYPSDNNQHAPYESRPSISLATTTSAPPPPSLPSEPVRVPAPALAPSAPISVSVVPQSHQILLTATHTPSKAPVEQGSGIQKSAMVGVVTPAIVLSPAGIKDTPPLLLPVDTVPVAHSNRLRQEEESPLAAPRPLVGGALTNILNPMPAAPSSAPPSANQALLSLATQRVERQDALMPPSISPVSACTLVEELVPAKPEETPARVGNGGINSDSNSSNAIVTENAVPGSLKIVPISQQVLPEQADTSSRTEIPNDNLITKSKPKAKKWRRLVKFIKRQAKKFRKAKE</sequence>
<evidence type="ECO:0000256" key="1">
    <source>
        <dbReference type="SAM" id="MobiDB-lite"/>
    </source>
</evidence>
<evidence type="ECO:0000313" key="2">
    <source>
        <dbReference type="EMBL" id="EKM84421.1"/>
    </source>
</evidence>
<dbReference type="GeneID" id="18826189"/>
<feature type="compositionally biased region" description="Polar residues" evidence="1">
    <location>
        <begin position="95"/>
        <end position="124"/>
    </location>
</feature>
<proteinExistence type="predicted"/>
<dbReference type="HOGENOM" id="CLU_437401_0_0_1"/>